<feature type="compositionally biased region" description="Polar residues" evidence="1">
    <location>
        <begin position="19"/>
        <end position="28"/>
    </location>
</feature>
<dbReference type="RefSeq" id="WP_202660793.1">
    <property type="nucleotide sequence ID" value="NZ_JAESVP010000005.1"/>
</dbReference>
<feature type="region of interest" description="Disordered" evidence="1">
    <location>
        <begin position="17"/>
        <end position="39"/>
    </location>
</feature>
<accession>A0A8J7MVN6</accession>
<evidence type="ECO:0000313" key="2">
    <source>
        <dbReference type="EMBL" id="MBL4928664.1"/>
    </source>
</evidence>
<protein>
    <submittedName>
        <fullName evidence="2">Uncharacterized protein</fullName>
    </submittedName>
</protein>
<sequence length="130" mass="13992">MKRVTIGHFAPRLPLIAASRQSNRQAGTGVSAGQPDVTEPIRIERAQRAETALLNCATTVLSAPASQPVLACWYTGIPSVNQEDVPGKNPALALRKTAQKTIIRNIDRTDSMSCVFGGWHGQKQGPEWCG</sequence>
<name>A0A8J7MVN6_9RHOB</name>
<organism evidence="2 3">
    <name type="scientific">Fuscibacter oryzae</name>
    <dbReference type="NCBI Taxonomy" id="2803939"/>
    <lineage>
        <taxon>Bacteria</taxon>
        <taxon>Pseudomonadati</taxon>
        <taxon>Pseudomonadota</taxon>
        <taxon>Alphaproteobacteria</taxon>
        <taxon>Rhodobacterales</taxon>
        <taxon>Paracoccaceae</taxon>
        <taxon>Fuscibacter</taxon>
    </lineage>
</organism>
<dbReference type="Proteomes" id="UP000619033">
    <property type="component" value="Unassembled WGS sequence"/>
</dbReference>
<keyword evidence="3" id="KW-1185">Reference proteome</keyword>
<dbReference type="EMBL" id="JAESVP010000005">
    <property type="protein sequence ID" value="MBL4928664.1"/>
    <property type="molecule type" value="Genomic_DNA"/>
</dbReference>
<evidence type="ECO:0000313" key="3">
    <source>
        <dbReference type="Proteomes" id="UP000619033"/>
    </source>
</evidence>
<reference evidence="2" key="1">
    <citation type="submission" date="2021-01" db="EMBL/GenBank/DDBJ databases">
        <title>Genome seq and assembly of Tabrizicola sp. KVB23.</title>
        <authorList>
            <person name="Chhetri G."/>
        </authorList>
    </citation>
    <scope>NUCLEOTIDE SEQUENCE</scope>
    <source>
        <strain evidence="2">KVB23</strain>
    </source>
</reference>
<evidence type="ECO:0000256" key="1">
    <source>
        <dbReference type="SAM" id="MobiDB-lite"/>
    </source>
</evidence>
<proteinExistence type="predicted"/>
<gene>
    <name evidence="2" type="ORF">JI744_11165</name>
</gene>
<comment type="caution">
    <text evidence="2">The sequence shown here is derived from an EMBL/GenBank/DDBJ whole genome shotgun (WGS) entry which is preliminary data.</text>
</comment>
<dbReference type="AlphaFoldDB" id="A0A8J7MVN6"/>